<evidence type="ECO:0000256" key="6">
    <source>
        <dbReference type="ARBA" id="ARBA00022840"/>
    </source>
</evidence>
<dbReference type="Proteomes" id="UP000232323">
    <property type="component" value="Unassembled WGS sequence"/>
</dbReference>
<evidence type="ECO:0000313" key="13">
    <source>
        <dbReference type="Proteomes" id="UP000232323"/>
    </source>
</evidence>
<comment type="similarity">
    <text evidence="2">Belongs to the SNF2/RAD54 helicase family.</text>
</comment>
<dbReference type="InterPro" id="IPR000330">
    <property type="entry name" value="SNF2_N"/>
</dbReference>
<dbReference type="STRING" id="1157962.A0A250WYN7"/>
<dbReference type="SMART" id="SM00487">
    <property type="entry name" value="DEXDc"/>
    <property type="match status" value="1"/>
</dbReference>
<reference evidence="12 13" key="1">
    <citation type="submission" date="2017-08" db="EMBL/GenBank/DDBJ databases">
        <title>Acidophilic green algal genome provides insights into adaptation to an acidic environment.</title>
        <authorList>
            <person name="Hirooka S."/>
            <person name="Hirose Y."/>
            <person name="Kanesaki Y."/>
            <person name="Higuchi S."/>
            <person name="Fujiwara T."/>
            <person name="Onuma R."/>
            <person name="Era A."/>
            <person name="Ohbayashi R."/>
            <person name="Uzuka A."/>
            <person name="Nozaki H."/>
            <person name="Yoshikawa H."/>
            <person name="Miyagishima S.Y."/>
        </authorList>
    </citation>
    <scope>NUCLEOTIDE SEQUENCE [LARGE SCALE GENOMIC DNA]</scope>
    <source>
        <strain evidence="12 13">NIES-2499</strain>
    </source>
</reference>
<dbReference type="InterPro" id="IPR049730">
    <property type="entry name" value="SNF2/RAD54-like_C"/>
</dbReference>
<feature type="region of interest" description="Disordered" evidence="9">
    <location>
        <begin position="705"/>
        <end position="734"/>
    </location>
</feature>
<dbReference type="SMART" id="SM00490">
    <property type="entry name" value="HELICc"/>
    <property type="match status" value="1"/>
</dbReference>
<dbReference type="AlphaFoldDB" id="A0A250WYN7"/>
<feature type="domain" description="Helicase ATP-binding" evidence="10">
    <location>
        <begin position="152"/>
        <end position="323"/>
    </location>
</feature>
<dbReference type="PROSITE" id="PS51194">
    <property type="entry name" value="HELICASE_CTER"/>
    <property type="match status" value="1"/>
</dbReference>
<evidence type="ECO:0000256" key="1">
    <source>
        <dbReference type="ARBA" id="ARBA00004123"/>
    </source>
</evidence>
<accession>A0A250WYN7</accession>
<protein>
    <submittedName>
        <fullName evidence="12">Uncharacterized protein</fullName>
    </submittedName>
</protein>
<dbReference type="InterPro" id="IPR038718">
    <property type="entry name" value="SNF2-like_sf"/>
</dbReference>
<dbReference type="GO" id="GO:0005524">
    <property type="term" value="F:ATP binding"/>
    <property type="evidence" value="ECO:0007669"/>
    <property type="project" value="UniProtKB-KW"/>
</dbReference>
<dbReference type="PANTHER" id="PTHR10799">
    <property type="entry name" value="SNF2/RAD54 HELICASE FAMILY"/>
    <property type="match status" value="1"/>
</dbReference>
<keyword evidence="3" id="KW-0547">Nucleotide-binding</keyword>
<organism evidence="12 13">
    <name type="scientific">Chlamydomonas eustigma</name>
    <dbReference type="NCBI Taxonomy" id="1157962"/>
    <lineage>
        <taxon>Eukaryota</taxon>
        <taxon>Viridiplantae</taxon>
        <taxon>Chlorophyta</taxon>
        <taxon>core chlorophytes</taxon>
        <taxon>Chlorophyceae</taxon>
        <taxon>CS clade</taxon>
        <taxon>Chlamydomonadales</taxon>
        <taxon>Chlamydomonadaceae</taxon>
        <taxon>Chlamydomonas</taxon>
    </lineage>
</organism>
<keyword evidence="8" id="KW-0539">Nucleus</keyword>
<dbReference type="GO" id="GO:0004386">
    <property type="term" value="F:helicase activity"/>
    <property type="evidence" value="ECO:0007669"/>
    <property type="project" value="UniProtKB-KW"/>
</dbReference>
<dbReference type="Pfam" id="PF00176">
    <property type="entry name" value="SNF2-rel_dom"/>
    <property type="match status" value="1"/>
</dbReference>
<dbReference type="CDD" id="cd18793">
    <property type="entry name" value="SF2_C_SNF"/>
    <property type="match status" value="1"/>
</dbReference>
<evidence type="ECO:0000259" key="11">
    <source>
        <dbReference type="PROSITE" id="PS51194"/>
    </source>
</evidence>
<dbReference type="Pfam" id="PF00271">
    <property type="entry name" value="Helicase_C"/>
    <property type="match status" value="1"/>
</dbReference>
<dbReference type="InterPro" id="IPR001650">
    <property type="entry name" value="Helicase_C-like"/>
</dbReference>
<evidence type="ECO:0000256" key="5">
    <source>
        <dbReference type="ARBA" id="ARBA00022806"/>
    </source>
</evidence>
<keyword evidence="13" id="KW-1185">Reference proteome</keyword>
<gene>
    <name evidence="12" type="ORF">CEUSTIGMA_g3401.t1</name>
</gene>
<dbReference type="OrthoDB" id="5857104at2759"/>
<dbReference type="FunFam" id="3.40.50.10810:FF:000015">
    <property type="entry name" value="lymphoid-specific helicase isoform X1"/>
    <property type="match status" value="1"/>
</dbReference>
<dbReference type="InterPro" id="IPR014001">
    <property type="entry name" value="Helicase_ATP-bd"/>
</dbReference>
<keyword evidence="7" id="KW-0175">Coiled coil</keyword>
<comment type="caution">
    <text evidence="12">The sequence shown here is derived from an EMBL/GenBank/DDBJ whole genome shotgun (WGS) entry which is preliminary data.</text>
</comment>
<dbReference type="Gene3D" id="3.40.50.300">
    <property type="entry name" value="P-loop containing nucleotide triphosphate hydrolases"/>
    <property type="match status" value="1"/>
</dbReference>
<dbReference type="Gene3D" id="3.40.50.10810">
    <property type="entry name" value="Tandem AAA-ATPase domain"/>
    <property type="match status" value="1"/>
</dbReference>
<evidence type="ECO:0000256" key="2">
    <source>
        <dbReference type="ARBA" id="ARBA00007025"/>
    </source>
</evidence>
<keyword evidence="4" id="KW-0378">Hydrolase</keyword>
<evidence type="ECO:0000256" key="8">
    <source>
        <dbReference type="ARBA" id="ARBA00023242"/>
    </source>
</evidence>
<evidence type="ECO:0000259" key="10">
    <source>
        <dbReference type="PROSITE" id="PS51192"/>
    </source>
</evidence>
<dbReference type="GO" id="GO:0005634">
    <property type="term" value="C:nucleus"/>
    <property type="evidence" value="ECO:0007669"/>
    <property type="project" value="UniProtKB-SubCell"/>
</dbReference>
<dbReference type="GO" id="GO:0016787">
    <property type="term" value="F:hydrolase activity"/>
    <property type="evidence" value="ECO:0007669"/>
    <property type="project" value="UniProtKB-KW"/>
</dbReference>
<evidence type="ECO:0000256" key="7">
    <source>
        <dbReference type="ARBA" id="ARBA00023054"/>
    </source>
</evidence>
<keyword evidence="5" id="KW-0347">Helicase</keyword>
<sequence length="734" mass="80956">MALASRTTSHAMSLTETEAACILAPENAFEEEKRLQQARTATESSDRAAVILDSQKFNALEQLLNTSELYSKFLSEQLKDVEARTDAEATTTAAATAAAKKAATNPGAKRTRKGAAKAEEAAKKELTPTQKLLPLLNADLRDYQLKGVKWLTSLWSNGLNGILADQMGLGKTVQTIGFLSHLKSKGIHGPFLVLGPLSTLPNWIAEFERFCPSLPAVLYHGSKQEREALRNGRLKPPGVQVPDNFPVIVTSYEIIIADAKFFQTKYRFKYLVVDEGHRLKNFECRLIRELKQIPAENRLLLSGTPLQNNLAELWSLLNFLMPDVFSSLKDFESWFDFSSVVGQDGADKEILAAEQRNKVVSKLHAILKPFVLRRLKSDVAIGLPRKAEILLYSQMTDVQKALNKQLLDGTLKGGMAALAEREGGSSAAVGNLNNVLMQMRKICNHPDLITAPFSRDFQYPTPEDMVKQCGKMQLLDRLLEKLHAKGHKVLIFSQMTKVLDLLESYLDQKGHRACRIDGSIPWQERQRNIMDFNSDPKTWLFLLSTRAGGLGINLTSADTVIIYDSDWNPHQDLQAMDRCHRIGQVRPVLVFRLATAHSVEGKMLRRAADKMALERLVIKKGVFKEITSSEESTAGSSSATSMSAAELMELLRSDVSLKDVPQSGVISEKALDAVLDRSYLEGEGKPFPLPENGVGYEMMQSHGGGASLLQNINGDGGPAAAAPPPLVPSKKAKK</sequence>
<evidence type="ECO:0000256" key="9">
    <source>
        <dbReference type="SAM" id="MobiDB-lite"/>
    </source>
</evidence>
<name>A0A250WYN7_9CHLO</name>
<dbReference type="SUPFAM" id="SSF52540">
    <property type="entry name" value="P-loop containing nucleoside triphosphate hydrolases"/>
    <property type="match status" value="2"/>
</dbReference>
<dbReference type="PROSITE" id="PS51192">
    <property type="entry name" value="HELICASE_ATP_BIND_1"/>
    <property type="match status" value="1"/>
</dbReference>
<proteinExistence type="inferred from homology"/>
<evidence type="ECO:0000256" key="4">
    <source>
        <dbReference type="ARBA" id="ARBA00022801"/>
    </source>
</evidence>
<feature type="domain" description="Helicase C-terminal" evidence="11">
    <location>
        <begin position="474"/>
        <end position="630"/>
    </location>
</feature>
<keyword evidence="6" id="KW-0067">ATP-binding</keyword>
<dbReference type="InterPro" id="IPR027417">
    <property type="entry name" value="P-loop_NTPase"/>
</dbReference>
<evidence type="ECO:0000313" key="12">
    <source>
        <dbReference type="EMBL" id="GAX75958.1"/>
    </source>
</evidence>
<comment type="subcellular location">
    <subcellularLocation>
        <location evidence="1">Nucleus</location>
    </subcellularLocation>
</comment>
<evidence type="ECO:0000256" key="3">
    <source>
        <dbReference type="ARBA" id="ARBA00022741"/>
    </source>
</evidence>
<dbReference type="EMBL" id="BEGY01000014">
    <property type="protein sequence ID" value="GAX75958.1"/>
    <property type="molecule type" value="Genomic_DNA"/>
</dbReference>